<dbReference type="SUPFAM" id="SSF55166">
    <property type="entry name" value="Hedgehog/DD-peptidase"/>
    <property type="match status" value="1"/>
</dbReference>
<evidence type="ECO:0000259" key="2">
    <source>
        <dbReference type="SMART" id="SM00257"/>
    </source>
</evidence>
<dbReference type="InterPro" id="IPR018392">
    <property type="entry name" value="LysM"/>
</dbReference>
<dbReference type="InterPro" id="IPR023346">
    <property type="entry name" value="Lysozyme-like_dom_sf"/>
</dbReference>
<dbReference type="Pfam" id="PF14107">
    <property type="entry name" value="DUF4280"/>
    <property type="match status" value="1"/>
</dbReference>
<accession>A0A9Q3V0W3</accession>
<name>A0A9Q3V0W3_9FLAO</name>
<comment type="caution">
    <text evidence="3">The sequence shown here is derived from an EMBL/GenBank/DDBJ whole genome shotgun (WGS) entry which is preliminary data.</text>
</comment>
<dbReference type="SMART" id="SM00257">
    <property type="entry name" value="LysM"/>
    <property type="match status" value="1"/>
</dbReference>
<reference evidence="3" key="1">
    <citation type="submission" date="2021-11" db="EMBL/GenBank/DDBJ databases">
        <title>Description of novel Chryseobacterium species.</title>
        <authorList>
            <person name="Saticioglu I.B."/>
            <person name="Ay H."/>
            <person name="Altun S."/>
            <person name="Duman M."/>
        </authorList>
    </citation>
    <scope>NUCLEOTIDE SEQUENCE</scope>
    <source>
        <strain evidence="3">C-39</strain>
    </source>
</reference>
<proteinExistence type="predicted"/>
<dbReference type="Proteomes" id="UP001107960">
    <property type="component" value="Unassembled WGS sequence"/>
</dbReference>
<feature type="region of interest" description="Disordered" evidence="1">
    <location>
        <begin position="56"/>
        <end position="104"/>
    </location>
</feature>
<feature type="compositionally biased region" description="Basic and acidic residues" evidence="1">
    <location>
        <begin position="74"/>
        <end position="104"/>
    </location>
</feature>
<dbReference type="EMBL" id="JAJJML010000001">
    <property type="protein sequence ID" value="MCC9036515.1"/>
    <property type="molecule type" value="Genomic_DNA"/>
</dbReference>
<feature type="domain" description="LysM" evidence="2">
    <location>
        <begin position="6"/>
        <end position="55"/>
    </location>
</feature>
<evidence type="ECO:0000313" key="3">
    <source>
        <dbReference type="EMBL" id="MCC9036515.1"/>
    </source>
</evidence>
<gene>
    <name evidence="3" type="ORF">LNP80_20080</name>
</gene>
<dbReference type="Gene3D" id="3.30.1380.10">
    <property type="match status" value="1"/>
</dbReference>
<dbReference type="InterPro" id="IPR025460">
    <property type="entry name" value="DUF4280"/>
</dbReference>
<sequence length="1398" mass="155785">MAAPIPYIVKSGETLQDIAKNLGIKDWTMLKAYHNENAENVTSDIPYAGFELKTPPQEEVYKMNGETPPLDPVEEQKSEEQKQEEEKKKEEEEKKQEEASKSEHDGKYFVVHNAKCVCDKAVNPKQTADLQVTTHKIIVLNDQAGKFAATEDDKTFIPPAATFGQCKLKPTTGGYLPCQLAAAPKWTKTYDSTQVQGKNTLTEISELMCMIGGKITIDKHGQTDSVSNAHADNTNPLELAAVNPAIEQPKKKEEYPVVTSIAITKIEDRADFKEQNSKEKEKIYLRKNEEAAFKANLKSGNKQLTSWMVYSDHQGKKENRLFFREQVGTEFSQSFADLGKFRVEGYGKPKSPDYEKGKYDKCDASCSIDVEVVQNTLLDIEVTSGDFTMRKSGGKNKFRKGVPSVFKAKFFIQNLTEEENSRLLMSVTDGAGNDITDGVQKSGNVLTFTPQNTNAAYTITAKYTTENGEETEKNISGETEGNAVLAISHAAEVVRPGTSVTFNVTKMRYNFGGGNSDYDLTQEEFSEIKWNLNGLPLGTGKSITVPGSKLMNVGKYVVEAYSVKANATGKGSKDEEDDWRFEVKENDVLSFTLSGTPKVGRPVTATVDKMVFADLLSNEIIHWRGFSTSITGKSITITPKAPGNLAISCFVNNKKGVTQNITIVQPIINDIMFTDSGGNKIEKASWGQKVNIFIDQKDLTGEKINLVLWDDDSGSFDDPVKTISVNSYDGGLIPLALDAGMKTKTGNHGLIFGKLSVDGLTAKGEEIASPKKYKLDVEDRKEIYSALLGSADGKEKHTIVDYDEISYFYAHTRGIKPSETLYLQILDSVLGNDTKLLYANNVKVDESGAIKEKIVWNNIKKKVNLLTVYAMVREKNADGKVLYDADGNFSMATAKLKKGSTLTKIAGYTSAVKVGSQNIQGTKEESKCPRCEEEITLKIIEEAFQVYSKQKDFREKIVASLNKFIKQRKSEGKDLHLNTCLRKAHFFAQVAVETLGIHGDWIIEGNINHSVTSAKNAFGDRAKTLESRGLLSGYCSDRPQERLLNYMYAKGNGFDNGNGVESTGDGWKFRGRGLKQITGRDNYNMISTVLKDIFPAEYDKLPKANHGEEKLESHPEKVEEIDYAVTTAIAFWEKHAIWELADKIPSKTSSDNDFKSIRQKVVGKSGFKWKVTKDYFQKTYDAFKVKDCQKDSNGNSTAAEGDYNLYKTDYIKKTYTKAMTSESKTYKFEVYKNGVLEKSYTLEKSEHGYFNFPESGINWGRYGTRDASKSIGGDNWANEECVAALLGFFYSVKESGLTETLYYNDISSHDGKTNLGHSTHKTGKDVDIRYPGCTNAAGEQLWTVAKNYWGSETKLDEIMQKIYKIAIEWDFVNNYQYKTVVNASRAGGHENHFHIGLK</sequence>
<dbReference type="SUPFAM" id="SSF53955">
    <property type="entry name" value="Lysozyme-like"/>
    <property type="match status" value="1"/>
</dbReference>
<protein>
    <submittedName>
        <fullName evidence="3">DUF4280 domain-containing protein</fullName>
    </submittedName>
</protein>
<evidence type="ECO:0000313" key="4">
    <source>
        <dbReference type="Proteomes" id="UP001107960"/>
    </source>
</evidence>
<evidence type="ECO:0000256" key="1">
    <source>
        <dbReference type="SAM" id="MobiDB-lite"/>
    </source>
</evidence>
<dbReference type="InterPro" id="IPR009045">
    <property type="entry name" value="Zn_M74/Hedgehog-like"/>
</dbReference>
<dbReference type="RefSeq" id="WP_228459996.1">
    <property type="nucleotide sequence ID" value="NZ_JACXXP010000066.1"/>
</dbReference>
<dbReference type="Gene3D" id="1.10.530.10">
    <property type="match status" value="1"/>
</dbReference>
<organism evidence="3 4">
    <name type="scientific">Chryseobacterium muglaense</name>
    <dbReference type="NCBI Taxonomy" id="2893752"/>
    <lineage>
        <taxon>Bacteria</taxon>
        <taxon>Pseudomonadati</taxon>
        <taxon>Bacteroidota</taxon>
        <taxon>Flavobacteriia</taxon>
        <taxon>Flavobacteriales</taxon>
        <taxon>Weeksellaceae</taxon>
        <taxon>Chryseobacterium group</taxon>
        <taxon>Chryseobacterium</taxon>
    </lineage>
</organism>